<dbReference type="Pfam" id="PF01609">
    <property type="entry name" value="DDE_Tnp_1"/>
    <property type="match status" value="1"/>
</dbReference>
<protein>
    <submittedName>
        <fullName evidence="2">Mobile element protein</fullName>
    </submittedName>
</protein>
<dbReference type="InterPro" id="IPR002559">
    <property type="entry name" value="Transposase_11"/>
</dbReference>
<dbReference type="GO" id="GO:0006313">
    <property type="term" value="P:DNA transposition"/>
    <property type="evidence" value="ECO:0007669"/>
    <property type="project" value="InterPro"/>
</dbReference>
<dbReference type="AlphaFoldDB" id="A0A6J4LI09"/>
<dbReference type="EMBL" id="CADCTY010000700">
    <property type="protein sequence ID" value="CAA9333441.1"/>
    <property type="molecule type" value="Genomic_DNA"/>
</dbReference>
<evidence type="ECO:0000259" key="1">
    <source>
        <dbReference type="Pfam" id="PF01609"/>
    </source>
</evidence>
<reference evidence="2" key="1">
    <citation type="submission" date="2020-02" db="EMBL/GenBank/DDBJ databases">
        <authorList>
            <person name="Meier V. D."/>
        </authorList>
    </citation>
    <scope>NUCLEOTIDE SEQUENCE</scope>
    <source>
        <strain evidence="2">AVDCRST_MAG94</strain>
    </source>
</reference>
<sequence length="337" mass="38968">MSFSKLDYCQYLLSSPVNYTVTNLAEHLDGISHDRINRYLRDEKLTPRLLWENVKGSVQTSESAYVLFDDTVLDKHHSSSIELSRRQYSGNEHRVIRGIGLVSCVYVNVQTRQFWVIDYRLYDPDGDGHNKLEHVAAMLNGVVYSKQLPFTTVLMDSWYASQKLMAQIDQLEKLYYCPLKCNRRVDDSGGTQPYQRVDELSWSVDELQHGKLIKVRGFPRDKKVKLFRVPVSTNRTEFVATNDLAQAATDATQDVCDVRWKIEEFHRELKQLTGVEACQCRKARIQRNHIACALLVWSRLKTIAYQTGKTVYQIKHGMLSDYLIEQLKHPSVQMSLA</sequence>
<name>A0A6J4LI09_9CYAN</name>
<dbReference type="GO" id="GO:0003677">
    <property type="term" value="F:DNA binding"/>
    <property type="evidence" value="ECO:0007669"/>
    <property type="project" value="InterPro"/>
</dbReference>
<proteinExistence type="predicted"/>
<dbReference type="SUPFAM" id="SSF53098">
    <property type="entry name" value="Ribonuclease H-like"/>
    <property type="match status" value="1"/>
</dbReference>
<evidence type="ECO:0000313" key="2">
    <source>
        <dbReference type="EMBL" id="CAA9333441.1"/>
    </source>
</evidence>
<feature type="domain" description="Transposase IS4-like" evidence="1">
    <location>
        <begin position="67"/>
        <end position="297"/>
    </location>
</feature>
<organism evidence="2">
    <name type="scientific">uncultured Leptolyngbya sp</name>
    <dbReference type="NCBI Taxonomy" id="332963"/>
    <lineage>
        <taxon>Bacteria</taxon>
        <taxon>Bacillati</taxon>
        <taxon>Cyanobacteriota</taxon>
        <taxon>Cyanophyceae</taxon>
        <taxon>Leptolyngbyales</taxon>
        <taxon>Leptolyngbyaceae</taxon>
        <taxon>Leptolyngbya group</taxon>
        <taxon>Leptolyngbya</taxon>
        <taxon>environmental samples</taxon>
    </lineage>
</organism>
<dbReference type="GO" id="GO:0004803">
    <property type="term" value="F:transposase activity"/>
    <property type="evidence" value="ECO:0007669"/>
    <property type="project" value="InterPro"/>
</dbReference>
<accession>A0A6J4LI09</accession>
<gene>
    <name evidence="2" type="ORF">AVDCRST_MAG94-2015</name>
</gene>
<dbReference type="InterPro" id="IPR012337">
    <property type="entry name" value="RNaseH-like_sf"/>
</dbReference>